<dbReference type="SUPFAM" id="SSF52266">
    <property type="entry name" value="SGNH hydrolase"/>
    <property type="match status" value="1"/>
</dbReference>
<gene>
    <name evidence="3" type="ORF">BDW47DRAFT_121659</name>
</gene>
<dbReference type="OrthoDB" id="10071171at2759"/>
<dbReference type="CDD" id="cd01830">
    <property type="entry name" value="XynE_like"/>
    <property type="match status" value="1"/>
</dbReference>
<feature type="chain" id="PRO_5014157397" evidence="1">
    <location>
        <begin position="22"/>
        <end position="432"/>
    </location>
</feature>
<evidence type="ECO:0000313" key="4">
    <source>
        <dbReference type="Proteomes" id="UP000234585"/>
    </source>
</evidence>
<dbReference type="AlphaFoldDB" id="A0A2I2FPJ9"/>
<dbReference type="Gene3D" id="3.40.50.1110">
    <property type="entry name" value="SGNH hydrolase"/>
    <property type="match status" value="1"/>
</dbReference>
<dbReference type="EMBL" id="KZ559117">
    <property type="protein sequence ID" value="PLB42558.1"/>
    <property type="molecule type" value="Genomic_DNA"/>
</dbReference>
<dbReference type="InterPro" id="IPR013830">
    <property type="entry name" value="SGNH_hydro"/>
</dbReference>
<feature type="domain" description="SGNH hydrolase-type esterase" evidence="2">
    <location>
        <begin position="220"/>
        <end position="417"/>
    </location>
</feature>
<keyword evidence="4" id="KW-1185">Reference proteome</keyword>
<dbReference type="GO" id="GO:0016787">
    <property type="term" value="F:hydrolase activity"/>
    <property type="evidence" value="ECO:0007669"/>
    <property type="project" value="UniProtKB-KW"/>
</dbReference>
<accession>A0A2I2FPJ9</accession>
<reference evidence="3 4" key="1">
    <citation type="submission" date="2017-12" db="EMBL/GenBank/DDBJ databases">
        <authorList>
            <consortium name="DOE Joint Genome Institute"/>
            <person name="Haridas S."/>
            <person name="Kjaerbolling I."/>
            <person name="Vesth T.C."/>
            <person name="Frisvad J.C."/>
            <person name="Nybo J.L."/>
            <person name="Theobald S."/>
            <person name="Kuo A."/>
            <person name="Bowyer P."/>
            <person name="Matsuda Y."/>
            <person name="Mondo S."/>
            <person name="Lyhne E.K."/>
            <person name="Kogle M.E."/>
            <person name="Clum A."/>
            <person name="Lipzen A."/>
            <person name="Salamov A."/>
            <person name="Ngan C.Y."/>
            <person name="Daum C."/>
            <person name="Chiniquy J."/>
            <person name="Barry K."/>
            <person name="LaButti K."/>
            <person name="Simmons B.A."/>
            <person name="Magnuson J.K."/>
            <person name="Mortensen U.H."/>
            <person name="Larsen T.O."/>
            <person name="Grigoriev I.V."/>
            <person name="Baker S.E."/>
            <person name="Andersen M.R."/>
            <person name="Nordberg H.P."/>
            <person name="Cantor M.N."/>
            <person name="Hua S.X."/>
        </authorList>
    </citation>
    <scope>NUCLEOTIDE SEQUENCE [LARGE SCALE GENOMIC DNA]</scope>
    <source>
        <strain evidence="3 4">CBS 102.13</strain>
    </source>
</reference>
<dbReference type="STRING" id="41067.A0A2I2FPJ9"/>
<dbReference type="Proteomes" id="UP000234585">
    <property type="component" value="Unassembled WGS sequence"/>
</dbReference>
<protein>
    <submittedName>
        <fullName evidence="3">Putative extracellular GDSL-like lipase/acylhydrolase</fullName>
    </submittedName>
</protein>
<dbReference type="GeneID" id="36522830"/>
<dbReference type="Pfam" id="PF13472">
    <property type="entry name" value="Lipase_GDSL_2"/>
    <property type="match status" value="1"/>
</dbReference>
<dbReference type="RefSeq" id="XP_024676570.1">
    <property type="nucleotide sequence ID" value="XM_024815670.1"/>
</dbReference>
<evidence type="ECO:0000259" key="2">
    <source>
        <dbReference type="Pfam" id="PF13472"/>
    </source>
</evidence>
<dbReference type="PANTHER" id="PTHR43784">
    <property type="entry name" value="GDSL-LIKE LIPASE/ACYLHYDROLASE, PUTATIVE (AFU_ORTHOLOGUE AFUA_2G00820)-RELATED"/>
    <property type="match status" value="1"/>
</dbReference>
<evidence type="ECO:0000256" key="1">
    <source>
        <dbReference type="SAM" id="SignalP"/>
    </source>
</evidence>
<name>A0A2I2FPJ9_ASPCN</name>
<sequence>MIPRFTFFVAGLALQTGICSGMPATTIEQDSHHWVSVWASMPQMAEPANLPPAPFNSTESIFDNSTLRQTIRLTQAAKEIRLRLSNAFGLADLDVTEVTVSLTADQKLGSGAIQRGTTKKVLFDGSRGMTIPNGALAVSDPINVPKGGTTLTVDIYLQNGQQGGAITSHPGSRTTSWMSFGDWTGASNLTDPSVASVAHWYFISSVEGLLPRTARSCVLVGDSITDGRGSDTDANNRWPDRLQKRLRQDPSTAQLSLLNQAAGGNRILADGLGPNVLSRLDRDVLGHSGVQCAVLFEGVNDIGVAATDPATQEALGTHLITAYRQVTTRLHAAGIPVIGATITPFSAPAEDAGTQPYSDPERERTRQRVNAWIRDSGAFDAVVDFDEMVGDPKAPERLLGEYDSGDYLHLNGVGYQAMADGFPIGVFDKMIR</sequence>
<evidence type="ECO:0000313" key="3">
    <source>
        <dbReference type="EMBL" id="PLB42558.1"/>
    </source>
</evidence>
<dbReference type="InterPro" id="IPR053140">
    <property type="entry name" value="GDSL_Rv0518-like"/>
</dbReference>
<dbReference type="InterPro" id="IPR036514">
    <property type="entry name" value="SGNH_hydro_sf"/>
</dbReference>
<feature type="signal peptide" evidence="1">
    <location>
        <begin position="1"/>
        <end position="21"/>
    </location>
</feature>
<dbReference type="PANTHER" id="PTHR43784:SF3">
    <property type="entry name" value="GDSL FAMILY LIPASE"/>
    <property type="match status" value="1"/>
</dbReference>
<organism evidence="3 4">
    <name type="scientific">Aspergillus candidus</name>
    <dbReference type="NCBI Taxonomy" id="41067"/>
    <lineage>
        <taxon>Eukaryota</taxon>
        <taxon>Fungi</taxon>
        <taxon>Dikarya</taxon>
        <taxon>Ascomycota</taxon>
        <taxon>Pezizomycotina</taxon>
        <taxon>Eurotiomycetes</taxon>
        <taxon>Eurotiomycetidae</taxon>
        <taxon>Eurotiales</taxon>
        <taxon>Aspergillaceae</taxon>
        <taxon>Aspergillus</taxon>
        <taxon>Aspergillus subgen. Circumdati</taxon>
    </lineage>
</organism>
<keyword evidence="1" id="KW-0732">Signal</keyword>
<keyword evidence="3" id="KW-0378">Hydrolase</keyword>
<proteinExistence type="predicted"/>